<dbReference type="GO" id="GO:0005615">
    <property type="term" value="C:extracellular space"/>
    <property type="evidence" value="ECO:0007669"/>
    <property type="project" value="TreeGrafter"/>
</dbReference>
<name>A0AAV4SFZ9_9ARAC</name>
<dbReference type="Proteomes" id="UP001054837">
    <property type="component" value="Unassembled WGS sequence"/>
</dbReference>
<dbReference type="Pfam" id="PF13855">
    <property type="entry name" value="LRR_8"/>
    <property type="match status" value="2"/>
</dbReference>
<dbReference type="Gene3D" id="3.80.10.10">
    <property type="entry name" value="Ribonuclease Inhibitor"/>
    <property type="match status" value="3"/>
</dbReference>
<dbReference type="InterPro" id="IPR003591">
    <property type="entry name" value="Leu-rich_rpt_typical-subtyp"/>
</dbReference>
<organism evidence="3 4">
    <name type="scientific">Caerostris darwini</name>
    <dbReference type="NCBI Taxonomy" id="1538125"/>
    <lineage>
        <taxon>Eukaryota</taxon>
        <taxon>Metazoa</taxon>
        <taxon>Ecdysozoa</taxon>
        <taxon>Arthropoda</taxon>
        <taxon>Chelicerata</taxon>
        <taxon>Arachnida</taxon>
        <taxon>Araneae</taxon>
        <taxon>Araneomorphae</taxon>
        <taxon>Entelegynae</taxon>
        <taxon>Araneoidea</taxon>
        <taxon>Araneidae</taxon>
        <taxon>Caerostris</taxon>
    </lineage>
</organism>
<dbReference type="PANTHER" id="PTHR45712">
    <property type="entry name" value="AGAP008170-PA"/>
    <property type="match status" value="1"/>
</dbReference>
<dbReference type="SUPFAM" id="SSF52047">
    <property type="entry name" value="RNI-like"/>
    <property type="match status" value="1"/>
</dbReference>
<evidence type="ECO:0000313" key="3">
    <source>
        <dbReference type="EMBL" id="GIY33090.1"/>
    </source>
</evidence>
<evidence type="ECO:0000256" key="1">
    <source>
        <dbReference type="ARBA" id="ARBA00022614"/>
    </source>
</evidence>
<dbReference type="InterPro" id="IPR001611">
    <property type="entry name" value="Leu-rich_rpt"/>
</dbReference>
<dbReference type="PROSITE" id="PS51450">
    <property type="entry name" value="LRR"/>
    <property type="match status" value="1"/>
</dbReference>
<keyword evidence="4" id="KW-1185">Reference proteome</keyword>
<dbReference type="SMART" id="SM00369">
    <property type="entry name" value="LRR_TYP"/>
    <property type="match status" value="7"/>
</dbReference>
<protein>
    <submittedName>
        <fullName evidence="3">Uncharacterized protein</fullName>
    </submittedName>
</protein>
<sequence length="432" mass="49689">MSGYLPIEKCDELLPEYECECRKGYLKDVALICQNVSDFDGFNDILSNGSVFEVNTTFQISLSGNSMLPKGFLSGLTVSFLSVDDFQTQVEEGAFDGVLYVKYFYVERSSMKEIPDFRAIRSSLEILAVDNSRLTQLRGDNLKNLTRLWRLSFVNNSIVHVADDFFQGTENVTDFDISHNLLTYLPPSLFRSWKRLEHVRLSYNQLLHVDDLFFGTKPESIYLNNNNISDLSGVLQDTMLKLTTLKLSYNPIERITPNMFGEKLWNILYLHLDHCLIREFDAQIWNELPSLEVLDLSFNMIDKVTNRNIRKYSDRLKGGILSLDHNLFTSLGSVLLYNPVKNFLMADNLIEHLGPEDLQGEQTVRHLDLQGNVIAQVERLTFAKVRDQLLSLDLSRNRIKFLHGCLQNLTNLKVLNLSHNRIEVSRFSVLLK</sequence>
<evidence type="ECO:0000256" key="2">
    <source>
        <dbReference type="ARBA" id="ARBA00022737"/>
    </source>
</evidence>
<reference evidence="3 4" key="1">
    <citation type="submission" date="2021-06" db="EMBL/GenBank/DDBJ databases">
        <title>Caerostris darwini draft genome.</title>
        <authorList>
            <person name="Kono N."/>
            <person name="Arakawa K."/>
        </authorList>
    </citation>
    <scope>NUCLEOTIDE SEQUENCE [LARGE SCALE GENOMIC DNA]</scope>
</reference>
<dbReference type="PRINTS" id="PR00019">
    <property type="entry name" value="LEURICHRPT"/>
</dbReference>
<comment type="caution">
    <text evidence="3">The sequence shown here is derived from an EMBL/GenBank/DDBJ whole genome shotgun (WGS) entry which is preliminary data.</text>
</comment>
<dbReference type="AlphaFoldDB" id="A0AAV4SFZ9"/>
<gene>
    <name evidence="3" type="primary">AVEN_203886_1</name>
    <name evidence="3" type="ORF">CDAR_439921</name>
</gene>
<dbReference type="EMBL" id="BPLQ01007901">
    <property type="protein sequence ID" value="GIY33090.1"/>
    <property type="molecule type" value="Genomic_DNA"/>
</dbReference>
<dbReference type="InterPro" id="IPR032675">
    <property type="entry name" value="LRR_dom_sf"/>
</dbReference>
<dbReference type="PANTHER" id="PTHR45712:SF22">
    <property type="entry name" value="INSULIN-LIKE GROWTH FACTOR-BINDING PROTEIN COMPLEX ACID LABILE SUBUNIT"/>
    <property type="match status" value="1"/>
</dbReference>
<evidence type="ECO:0000313" key="4">
    <source>
        <dbReference type="Proteomes" id="UP001054837"/>
    </source>
</evidence>
<dbReference type="InterPro" id="IPR050333">
    <property type="entry name" value="SLRP"/>
</dbReference>
<proteinExistence type="predicted"/>
<accession>A0AAV4SFZ9</accession>
<keyword evidence="1" id="KW-0433">Leucine-rich repeat</keyword>
<keyword evidence="2" id="KW-0677">Repeat</keyword>